<reference evidence="2" key="2">
    <citation type="submission" date="2020-11" db="EMBL/GenBank/DDBJ databases">
        <authorList>
            <person name="McCartney M.A."/>
            <person name="Auch B."/>
            <person name="Kono T."/>
            <person name="Mallez S."/>
            <person name="Becker A."/>
            <person name="Gohl D.M."/>
            <person name="Silverstein K.A.T."/>
            <person name="Koren S."/>
            <person name="Bechman K.B."/>
            <person name="Herman A."/>
            <person name="Abrahante J.E."/>
            <person name="Garbe J."/>
        </authorList>
    </citation>
    <scope>NUCLEOTIDE SEQUENCE</scope>
    <source>
        <strain evidence="2">Duluth1</strain>
        <tissue evidence="2">Whole animal</tissue>
    </source>
</reference>
<dbReference type="InterPro" id="IPR003599">
    <property type="entry name" value="Ig_sub"/>
</dbReference>
<dbReference type="Gene3D" id="2.60.40.10">
    <property type="entry name" value="Immunoglobulins"/>
    <property type="match status" value="1"/>
</dbReference>
<dbReference type="SUPFAM" id="SSF48726">
    <property type="entry name" value="Immunoglobulin"/>
    <property type="match status" value="1"/>
</dbReference>
<reference evidence="2" key="1">
    <citation type="journal article" date="2019" name="bioRxiv">
        <title>The Genome of the Zebra Mussel, Dreissena polymorpha: A Resource for Invasive Species Research.</title>
        <authorList>
            <person name="McCartney M.A."/>
            <person name="Auch B."/>
            <person name="Kono T."/>
            <person name="Mallez S."/>
            <person name="Zhang Y."/>
            <person name="Obille A."/>
            <person name="Becker A."/>
            <person name="Abrahante J.E."/>
            <person name="Garbe J."/>
            <person name="Badalamenti J.P."/>
            <person name="Herman A."/>
            <person name="Mangelson H."/>
            <person name="Liachko I."/>
            <person name="Sullivan S."/>
            <person name="Sone E.D."/>
            <person name="Koren S."/>
            <person name="Silverstein K.A.T."/>
            <person name="Beckman K.B."/>
            <person name="Gohl D.M."/>
        </authorList>
    </citation>
    <scope>NUCLEOTIDE SEQUENCE</scope>
    <source>
        <strain evidence="2">Duluth1</strain>
        <tissue evidence="2">Whole animal</tissue>
    </source>
</reference>
<dbReference type="InterPro" id="IPR007110">
    <property type="entry name" value="Ig-like_dom"/>
</dbReference>
<gene>
    <name evidence="2" type="ORF">DPMN_164734</name>
</gene>
<name>A0A9D4EUS3_DREPO</name>
<evidence type="ECO:0000313" key="2">
    <source>
        <dbReference type="EMBL" id="KAH3786627.1"/>
    </source>
</evidence>
<dbReference type="AlphaFoldDB" id="A0A9D4EUS3"/>
<dbReference type="Proteomes" id="UP000828390">
    <property type="component" value="Unassembled WGS sequence"/>
</dbReference>
<organism evidence="2 3">
    <name type="scientific">Dreissena polymorpha</name>
    <name type="common">Zebra mussel</name>
    <name type="synonym">Mytilus polymorpha</name>
    <dbReference type="NCBI Taxonomy" id="45954"/>
    <lineage>
        <taxon>Eukaryota</taxon>
        <taxon>Metazoa</taxon>
        <taxon>Spiralia</taxon>
        <taxon>Lophotrochozoa</taxon>
        <taxon>Mollusca</taxon>
        <taxon>Bivalvia</taxon>
        <taxon>Autobranchia</taxon>
        <taxon>Heteroconchia</taxon>
        <taxon>Euheterodonta</taxon>
        <taxon>Imparidentia</taxon>
        <taxon>Neoheterodontei</taxon>
        <taxon>Myida</taxon>
        <taxon>Dreissenoidea</taxon>
        <taxon>Dreissenidae</taxon>
        <taxon>Dreissena</taxon>
    </lineage>
</organism>
<feature type="domain" description="Ig-like" evidence="1">
    <location>
        <begin position="17"/>
        <end position="98"/>
    </location>
</feature>
<comment type="caution">
    <text evidence="2">The sequence shown here is derived from an EMBL/GenBank/DDBJ whole genome shotgun (WGS) entry which is preliminary data.</text>
</comment>
<dbReference type="InterPro" id="IPR013783">
    <property type="entry name" value="Ig-like_fold"/>
</dbReference>
<dbReference type="Pfam" id="PF13927">
    <property type="entry name" value="Ig_3"/>
    <property type="match status" value="1"/>
</dbReference>
<protein>
    <recommendedName>
        <fullName evidence="1">Ig-like domain-containing protein</fullName>
    </recommendedName>
</protein>
<dbReference type="SMART" id="SM00409">
    <property type="entry name" value="IG"/>
    <property type="match status" value="1"/>
</dbReference>
<dbReference type="InterPro" id="IPR036179">
    <property type="entry name" value="Ig-like_dom_sf"/>
</dbReference>
<sequence length="106" mass="11782">MFVDPATITRFHINTLPSSVQVTLIETENATFQCIGDGNPQPTLTLIKQPTDELNETLTHTLEGMILRYDIAAVRSKHSGQYTCASSNSIGENDRTLHLYIKTFQG</sequence>
<evidence type="ECO:0000313" key="3">
    <source>
        <dbReference type="Proteomes" id="UP000828390"/>
    </source>
</evidence>
<proteinExistence type="predicted"/>
<dbReference type="PROSITE" id="PS50835">
    <property type="entry name" value="IG_LIKE"/>
    <property type="match status" value="1"/>
</dbReference>
<keyword evidence="3" id="KW-1185">Reference proteome</keyword>
<dbReference type="EMBL" id="JAIWYP010000008">
    <property type="protein sequence ID" value="KAH3786627.1"/>
    <property type="molecule type" value="Genomic_DNA"/>
</dbReference>
<evidence type="ECO:0000259" key="1">
    <source>
        <dbReference type="PROSITE" id="PS50835"/>
    </source>
</evidence>
<accession>A0A9D4EUS3</accession>